<dbReference type="GO" id="GO:0003676">
    <property type="term" value="F:nucleic acid binding"/>
    <property type="evidence" value="ECO:0007669"/>
    <property type="project" value="InterPro"/>
</dbReference>
<name>A0A821XQ72_9NEOP</name>
<dbReference type="Pfam" id="PF03184">
    <property type="entry name" value="DDE_1"/>
    <property type="match status" value="1"/>
</dbReference>
<gene>
    <name evidence="2" type="ORF">PMACD_LOCUS15395</name>
</gene>
<keyword evidence="3" id="KW-1185">Reference proteome</keyword>
<dbReference type="InterPro" id="IPR004875">
    <property type="entry name" value="DDE_SF_endonuclease_dom"/>
</dbReference>
<dbReference type="EMBL" id="CAJOBZ010000070">
    <property type="protein sequence ID" value="CAF4948054.1"/>
    <property type="molecule type" value="Genomic_DNA"/>
</dbReference>
<dbReference type="OrthoDB" id="8194222at2759"/>
<accession>A0A821XQ72</accession>
<reference evidence="2" key="1">
    <citation type="submission" date="2021-02" db="EMBL/GenBank/DDBJ databases">
        <authorList>
            <person name="Steward A R."/>
        </authorList>
    </citation>
    <scope>NUCLEOTIDE SEQUENCE</scope>
</reference>
<dbReference type="AlphaFoldDB" id="A0A821XQ72"/>
<feature type="domain" description="DDE-1" evidence="1">
    <location>
        <begin position="12"/>
        <end position="58"/>
    </location>
</feature>
<evidence type="ECO:0000313" key="3">
    <source>
        <dbReference type="Proteomes" id="UP000663880"/>
    </source>
</evidence>
<sequence>MRGVSVGSIGKVHPSGLIQTHLFTEWFQHFIEYVKPTEASPVLLILDGHYSHTKNIELIDLAKQYRTFMGPLKSYYSEEIRVFHIENNRPLTQYDVVELFR</sequence>
<evidence type="ECO:0000313" key="2">
    <source>
        <dbReference type="EMBL" id="CAF4948054.1"/>
    </source>
</evidence>
<protein>
    <recommendedName>
        <fullName evidence="1">DDE-1 domain-containing protein</fullName>
    </recommendedName>
</protein>
<dbReference type="Proteomes" id="UP000663880">
    <property type="component" value="Unassembled WGS sequence"/>
</dbReference>
<evidence type="ECO:0000259" key="1">
    <source>
        <dbReference type="Pfam" id="PF03184"/>
    </source>
</evidence>
<proteinExistence type="predicted"/>
<organism evidence="2 3">
    <name type="scientific">Pieris macdunnoughi</name>
    <dbReference type="NCBI Taxonomy" id="345717"/>
    <lineage>
        <taxon>Eukaryota</taxon>
        <taxon>Metazoa</taxon>
        <taxon>Ecdysozoa</taxon>
        <taxon>Arthropoda</taxon>
        <taxon>Hexapoda</taxon>
        <taxon>Insecta</taxon>
        <taxon>Pterygota</taxon>
        <taxon>Neoptera</taxon>
        <taxon>Endopterygota</taxon>
        <taxon>Lepidoptera</taxon>
        <taxon>Glossata</taxon>
        <taxon>Ditrysia</taxon>
        <taxon>Papilionoidea</taxon>
        <taxon>Pieridae</taxon>
        <taxon>Pierinae</taxon>
        <taxon>Pieris</taxon>
    </lineage>
</organism>
<comment type="caution">
    <text evidence="2">The sequence shown here is derived from an EMBL/GenBank/DDBJ whole genome shotgun (WGS) entry which is preliminary data.</text>
</comment>